<feature type="transmembrane region" description="Helical" evidence="1">
    <location>
        <begin position="294"/>
        <end position="314"/>
    </location>
</feature>
<dbReference type="RefSeq" id="WP_166505705.1">
    <property type="nucleotide sequence ID" value="NZ_LN650648.1"/>
</dbReference>
<dbReference type="Proteomes" id="UP000245695">
    <property type="component" value="Chromosome 1"/>
</dbReference>
<proteinExistence type="inferred from homology"/>
<evidence type="ECO:0000313" key="3">
    <source>
        <dbReference type="EMBL" id="CEI73395.1"/>
    </source>
</evidence>
<keyword evidence="1" id="KW-0029">Amino-acid transport</keyword>
<feature type="transmembrane region" description="Helical" evidence="1">
    <location>
        <begin position="326"/>
        <end position="346"/>
    </location>
</feature>
<dbReference type="AlphaFoldDB" id="A0A2P2BSN1"/>
<sequence>MAYLLAILVLFRGCFFIIIELNILQTLILAIFMLLIGSIVKEKVSVLDRFCIPSPVIGGLLFCILNLLLKFFNICTITMDTSLMSFFISFFFTIVGLSFSFSLIKKGGKDLFKYWILCGILSFCQNLLAVVLAKFTGIHPLLGLMCGTISMEGGHGYAASFGFTIESLGVANASSVGIASATFGLIFAGLLGGPVGKFLIEKNNLKYNNINTSLIKTYTKNISLTRNSSTLNSTSFLEQILVVFLCINIGELISNIIYTSTNILIPTISVCIFIAVIFRNSNDKFKILNLDFDILNLLSDISLGIFLTMALMSIDLFKLSSLFGPIIIIVVSQAIFIVLFAIFVVYKVLGKNLDAAIMVSGLIGHGLGATPNALANMSSVCQIYGESKKAFLIVPLVAAFLLDVFTMPCILFFINIFS</sequence>
<comment type="function">
    <text evidence="1">Catalyzes the sodium-dependent transport of glutamate.</text>
</comment>
<keyword evidence="1" id="KW-0813">Transport</keyword>
<dbReference type="GO" id="GO:0015813">
    <property type="term" value="P:L-glutamate transmembrane transport"/>
    <property type="evidence" value="ECO:0007669"/>
    <property type="project" value="UniProtKB-UniRule"/>
</dbReference>
<dbReference type="GO" id="GO:0015501">
    <property type="term" value="F:glutamate:sodium symporter activity"/>
    <property type="evidence" value="ECO:0007669"/>
    <property type="project" value="UniProtKB-UniRule"/>
</dbReference>
<dbReference type="EMBL" id="LN650648">
    <property type="protein sequence ID" value="CEI73395.1"/>
    <property type="molecule type" value="Genomic_DNA"/>
</dbReference>
<name>A0A2P2BSN1_9FIRM</name>
<comment type="similarity">
    <text evidence="1">Belongs to the glutamate:Na(+) symporter (ESS) (TC 2.A.27) family.</text>
</comment>
<dbReference type="PANTHER" id="PTHR36178:SF1">
    <property type="entry name" value="SODIUM_GLUTAMATE SYMPORTER"/>
    <property type="match status" value="1"/>
</dbReference>
<keyword evidence="1" id="KW-0406">Ion transport</keyword>
<keyword evidence="1" id="KW-1003">Cell membrane</keyword>
<keyword evidence="4" id="KW-1185">Reference proteome</keyword>
<dbReference type="InterPro" id="IPR004445">
    <property type="entry name" value="GltS"/>
</dbReference>
<protein>
    <recommendedName>
        <fullName evidence="1 2">Sodium/glutamate symporter</fullName>
    </recommendedName>
</protein>
<dbReference type="HAMAP" id="MF_02062">
    <property type="entry name" value="GltS"/>
    <property type="match status" value="1"/>
</dbReference>
<keyword evidence="1" id="KW-1133">Transmembrane helix</keyword>
<comment type="subcellular location">
    <subcellularLocation>
        <location evidence="1">Cell membrane</location>
        <topology evidence="1">Multi-pass membrane protein</topology>
    </subcellularLocation>
</comment>
<feature type="transmembrane region" description="Helical" evidence="1">
    <location>
        <begin position="353"/>
        <end position="370"/>
    </location>
</feature>
<keyword evidence="1" id="KW-0769">Symport</keyword>
<gene>
    <name evidence="3" type="ORF">FRIFI_1865</name>
</gene>
<feature type="transmembrane region" description="Helical" evidence="1">
    <location>
        <begin position="50"/>
        <end position="72"/>
    </location>
</feature>
<accession>A0A2P2BSN1</accession>
<keyword evidence="1" id="KW-0915">Sodium</keyword>
<organism evidence="3 4">
    <name type="scientific">Romboutsia hominis</name>
    <dbReference type="NCBI Taxonomy" id="1507512"/>
    <lineage>
        <taxon>Bacteria</taxon>
        <taxon>Bacillati</taxon>
        <taxon>Bacillota</taxon>
        <taxon>Clostridia</taxon>
        <taxon>Peptostreptococcales</taxon>
        <taxon>Peptostreptococcaceae</taxon>
        <taxon>Romboutsia</taxon>
    </lineage>
</organism>
<feature type="transmembrane region" description="Helical" evidence="1">
    <location>
        <begin position="236"/>
        <end position="257"/>
    </location>
</feature>
<keyword evidence="1" id="KW-0739">Sodium transport</keyword>
<feature type="transmembrane region" description="Helical" evidence="1">
    <location>
        <begin position="6"/>
        <end position="38"/>
    </location>
</feature>
<dbReference type="PANTHER" id="PTHR36178">
    <property type="entry name" value="SLR0625 PROTEIN"/>
    <property type="match status" value="1"/>
</dbReference>
<evidence type="ECO:0000256" key="1">
    <source>
        <dbReference type="HAMAP-Rule" id="MF_02062"/>
    </source>
</evidence>
<keyword evidence="1" id="KW-0472">Membrane</keyword>
<dbReference type="NCBIfam" id="TIGR00210">
    <property type="entry name" value="gltS"/>
    <property type="match status" value="1"/>
</dbReference>
<dbReference type="KEGG" id="rhom:FRIFI_1865"/>
<feature type="transmembrane region" description="Helical" evidence="1">
    <location>
        <begin position="84"/>
        <end position="104"/>
    </location>
</feature>
<feature type="transmembrane region" description="Helical" evidence="1">
    <location>
        <begin position="390"/>
        <end position="417"/>
    </location>
</feature>
<keyword evidence="1" id="KW-0812">Transmembrane</keyword>
<feature type="transmembrane region" description="Helical" evidence="1">
    <location>
        <begin position="176"/>
        <end position="200"/>
    </location>
</feature>
<dbReference type="Pfam" id="PF03616">
    <property type="entry name" value="Glt_symporter"/>
    <property type="match status" value="1"/>
</dbReference>
<evidence type="ECO:0000256" key="2">
    <source>
        <dbReference type="NCBIfam" id="TIGR00210"/>
    </source>
</evidence>
<reference evidence="3 4" key="1">
    <citation type="submission" date="2014-09" db="EMBL/GenBank/DDBJ databases">
        <authorList>
            <person name="Hornung B.V."/>
        </authorList>
    </citation>
    <scope>NUCLEOTIDE SEQUENCE [LARGE SCALE GENOMIC DNA]</scope>
    <source>
        <strain evidence="3 4">FRIFI</strain>
    </source>
</reference>
<feature type="transmembrane region" description="Helical" evidence="1">
    <location>
        <begin position="263"/>
        <end position="282"/>
    </location>
</feature>
<feature type="transmembrane region" description="Helical" evidence="1">
    <location>
        <begin position="111"/>
        <end position="135"/>
    </location>
</feature>
<dbReference type="GO" id="GO:0005886">
    <property type="term" value="C:plasma membrane"/>
    <property type="evidence" value="ECO:0007669"/>
    <property type="project" value="UniProtKB-SubCell"/>
</dbReference>
<evidence type="ECO:0000313" key="4">
    <source>
        <dbReference type="Proteomes" id="UP000245695"/>
    </source>
</evidence>